<dbReference type="EMBL" id="JACXSS010000001">
    <property type="protein sequence ID" value="MBD9356517.1"/>
    <property type="molecule type" value="Genomic_DNA"/>
</dbReference>
<name>A0ABR9D070_9GAMM</name>
<accession>A0ABR9D070</accession>
<gene>
    <name evidence="1" type="ORF">IE877_11565</name>
</gene>
<dbReference type="Proteomes" id="UP000652176">
    <property type="component" value="Unassembled WGS sequence"/>
</dbReference>
<dbReference type="RefSeq" id="WP_192374863.1">
    <property type="nucleotide sequence ID" value="NZ_CAJHIV010000001.1"/>
</dbReference>
<protein>
    <recommendedName>
        <fullName evidence="3">DUF3885 domain-containing protein</fullName>
    </recommendedName>
</protein>
<reference evidence="1 2" key="1">
    <citation type="submission" date="2020-09" db="EMBL/GenBank/DDBJ databases">
        <title>Methylomonas albis sp. nov. and Methylomonas fluvii sp. nov.: Two cold-adapted methanotrophs from the River Elbe and an amended description of Methylovulum psychrotolerans strain Eb1.</title>
        <authorList>
            <person name="Bussmann I.K."/>
            <person name="Klings K.-W."/>
            <person name="Warnstedt J."/>
            <person name="Hoppert M."/>
            <person name="Saborowski A."/>
            <person name="Horn F."/>
            <person name="Liebner S."/>
        </authorList>
    </citation>
    <scope>NUCLEOTIDE SEQUENCE [LARGE SCALE GENOMIC DNA]</scope>
    <source>
        <strain evidence="1 2">EbA</strain>
    </source>
</reference>
<evidence type="ECO:0000313" key="2">
    <source>
        <dbReference type="Proteomes" id="UP000652176"/>
    </source>
</evidence>
<evidence type="ECO:0000313" key="1">
    <source>
        <dbReference type="EMBL" id="MBD9356517.1"/>
    </source>
</evidence>
<keyword evidence="2" id="KW-1185">Reference proteome</keyword>
<proteinExistence type="predicted"/>
<comment type="caution">
    <text evidence="1">The sequence shown here is derived from an EMBL/GenBank/DDBJ whole genome shotgun (WGS) entry which is preliminary data.</text>
</comment>
<sequence>MEKAYLWVVYDDNTYQLNISEAEIIMIDLPCESMKLHKRYHSFVVDRENIEDFWRKIKNIFPCEFKVYEFSDEELLIGEHYIDPLRKTAAYIPWIDNKLMRLVKRTAFRFFFFVDFNATFAVTSELLGRYLNKLECQYDVLDCVKTEPTFYTGDNYYAAKLKVQMSYADVLLVMGLLFKMVVENHGVEDEGSMTILYGQFGDDGVRVFDRWCIPNIWTLSHDASFGHEMPLFCQWEFEQAIRKYTET</sequence>
<evidence type="ECO:0008006" key="3">
    <source>
        <dbReference type="Google" id="ProtNLM"/>
    </source>
</evidence>
<organism evidence="1 2">
    <name type="scientific">Methylomonas albis</name>
    <dbReference type="NCBI Taxonomy" id="1854563"/>
    <lineage>
        <taxon>Bacteria</taxon>
        <taxon>Pseudomonadati</taxon>
        <taxon>Pseudomonadota</taxon>
        <taxon>Gammaproteobacteria</taxon>
        <taxon>Methylococcales</taxon>
        <taxon>Methylococcaceae</taxon>
        <taxon>Methylomonas</taxon>
    </lineage>
</organism>